<comment type="caution">
    <text evidence="8">The sequence shown here is derived from an EMBL/GenBank/DDBJ whole genome shotgun (WGS) entry which is preliminary data.</text>
</comment>
<dbReference type="RefSeq" id="WP_169066420.1">
    <property type="nucleotide sequence ID" value="NZ_SPMY01000025.1"/>
</dbReference>
<proteinExistence type="inferred from homology"/>
<dbReference type="PROSITE" id="PS51379">
    <property type="entry name" value="4FE4S_FER_2"/>
    <property type="match status" value="3"/>
</dbReference>
<feature type="binding site" evidence="6">
    <location>
        <position position="40"/>
    </location>
    <ligand>
        <name>[4Fe-4S] cluster</name>
        <dbReference type="ChEBI" id="CHEBI:49883"/>
        <label>1</label>
    </ligand>
</feature>
<dbReference type="EMBL" id="SPMY01000025">
    <property type="protein sequence ID" value="NMQ27960.1"/>
    <property type="molecule type" value="Genomic_DNA"/>
</dbReference>
<protein>
    <recommendedName>
        <fullName evidence="6">Ferredoxin-type protein NapF</fullName>
    </recommendedName>
</protein>
<evidence type="ECO:0000256" key="6">
    <source>
        <dbReference type="HAMAP-Rule" id="MF_02201"/>
    </source>
</evidence>
<comment type="subunit">
    <text evidence="6">Interacts with the cytoplasmic NapA precursor.</text>
</comment>
<evidence type="ECO:0000313" key="8">
    <source>
        <dbReference type="EMBL" id="NMQ27960.1"/>
    </source>
</evidence>
<evidence type="ECO:0000256" key="1">
    <source>
        <dbReference type="ARBA" id="ARBA00022485"/>
    </source>
</evidence>
<accession>A0ABX1TUS1</accession>
<feature type="binding site" evidence="6">
    <location>
        <position position="145"/>
    </location>
    <ligand>
        <name>[4Fe-4S] cluster</name>
        <dbReference type="ChEBI" id="CHEBI:49883"/>
        <label>3</label>
    </ligand>
</feature>
<feature type="binding site" evidence="6">
    <location>
        <position position="75"/>
    </location>
    <ligand>
        <name>[4Fe-4S] cluster</name>
        <dbReference type="ChEBI" id="CHEBI:49883"/>
        <label>2</label>
    </ligand>
</feature>
<keyword evidence="9" id="KW-1185">Reference proteome</keyword>
<dbReference type="Pfam" id="PF13187">
    <property type="entry name" value="Fer4_9"/>
    <property type="match status" value="1"/>
</dbReference>
<dbReference type="NCBIfam" id="TIGR00402">
    <property type="entry name" value="napF"/>
    <property type="match status" value="1"/>
</dbReference>
<reference evidence="8 9" key="1">
    <citation type="submission" date="2019-03" db="EMBL/GenBank/DDBJ databases">
        <title>Metabolic reconstructions from genomes of highly enriched 'Candidatus Accumulibacter' and 'Candidatus Competibacter' bioreactor populations.</title>
        <authorList>
            <person name="Annavajhala M.K."/>
            <person name="Welles L."/>
            <person name="Abbas B."/>
            <person name="Sorokin D."/>
            <person name="Park H."/>
            <person name="Van Loosdrecht M."/>
            <person name="Chandran K."/>
        </authorList>
    </citation>
    <scope>NUCLEOTIDE SEQUENCE [LARGE SCALE GENOMIC DNA]</scope>
    <source>
        <strain evidence="8 9">SBR_S</strain>
    </source>
</reference>
<feature type="domain" description="4Fe-4S ferredoxin-type" evidence="7">
    <location>
        <begin position="133"/>
        <end position="162"/>
    </location>
</feature>
<feature type="binding site" evidence="6">
    <location>
        <position position="152"/>
    </location>
    <ligand>
        <name>[4Fe-4S] cluster</name>
        <dbReference type="ChEBI" id="CHEBI:49883"/>
        <label>3</label>
    </ligand>
</feature>
<dbReference type="Proteomes" id="UP000749010">
    <property type="component" value="Unassembled WGS sequence"/>
</dbReference>
<evidence type="ECO:0000313" key="9">
    <source>
        <dbReference type="Proteomes" id="UP000749010"/>
    </source>
</evidence>
<dbReference type="PROSITE" id="PS00198">
    <property type="entry name" value="4FE4S_FER_1"/>
    <property type="match status" value="2"/>
</dbReference>
<dbReference type="SUPFAM" id="SSF54862">
    <property type="entry name" value="4Fe-4S ferredoxins"/>
    <property type="match status" value="1"/>
</dbReference>
<feature type="binding site" evidence="6">
    <location>
        <position position="148"/>
    </location>
    <ligand>
        <name>[4Fe-4S] cluster</name>
        <dbReference type="ChEBI" id="CHEBI:49883"/>
        <label>3</label>
    </ligand>
</feature>
<keyword evidence="1 6" id="KW-0004">4Fe-4S</keyword>
<feature type="domain" description="4Fe-4S ferredoxin-type" evidence="7">
    <location>
        <begin position="58"/>
        <end position="89"/>
    </location>
</feature>
<feature type="domain" description="4Fe-4S ferredoxin-type" evidence="7">
    <location>
        <begin position="28"/>
        <end position="57"/>
    </location>
</feature>
<dbReference type="InterPro" id="IPR004496">
    <property type="entry name" value="NapF"/>
</dbReference>
<comment type="subcellular location">
    <subcellularLocation>
        <location evidence="6">Cytoplasm</location>
    </subcellularLocation>
</comment>
<keyword evidence="3 6" id="KW-0677">Repeat</keyword>
<organism evidence="8 9">
    <name type="scientific">Candidatus Accumulibacter phosphatis</name>
    <dbReference type="NCBI Taxonomy" id="327160"/>
    <lineage>
        <taxon>Bacteria</taxon>
        <taxon>Pseudomonadati</taxon>
        <taxon>Pseudomonadota</taxon>
        <taxon>Betaproteobacteria</taxon>
        <taxon>Candidatus Accumulibacter</taxon>
    </lineage>
</organism>
<dbReference type="Gene3D" id="3.30.70.20">
    <property type="match status" value="2"/>
</dbReference>
<evidence type="ECO:0000256" key="4">
    <source>
        <dbReference type="ARBA" id="ARBA00023004"/>
    </source>
</evidence>
<keyword evidence="2 6" id="KW-0479">Metal-binding</keyword>
<dbReference type="InterPro" id="IPR017896">
    <property type="entry name" value="4Fe4S_Fe-S-bd"/>
</dbReference>
<evidence type="ECO:0000256" key="5">
    <source>
        <dbReference type="ARBA" id="ARBA00023014"/>
    </source>
</evidence>
<evidence type="ECO:0000259" key="7">
    <source>
        <dbReference type="PROSITE" id="PS51379"/>
    </source>
</evidence>
<dbReference type="HAMAP" id="MF_02201">
    <property type="entry name" value="NapF"/>
    <property type="match status" value="1"/>
</dbReference>
<evidence type="ECO:0000256" key="3">
    <source>
        <dbReference type="ARBA" id="ARBA00022737"/>
    </source>
</evidence>
<feature type="binding site" evidence="6">
    <location>
        <position position="142"/>
    </location>
    <ligand>
        <name>[4Fe-4S] cluster</name>
        <dbReference type="ChEBI" id="CHEBI:49883"/>
        <label>3</label>
    </ligand>
</feature>
<feature type="binding site" evidence="6">
    <location>
        <position position="43"/>
    </location>
    <ligand>
        <name>[4Fe-4S] cluster</name>
        <dbReference type="ChEBI" id="CHEBI:49883"/>
        <label>1</label>
    </ligand>
</feature>
<keyword evidence="4 6" id="KW-0408">Iron</keyword>
<keyword evidence="5 6" id="KW-0411">Iron-sulfur</keyword>
<dbReference type="InterPro" id="IPR050572">
    <property type="entry name" value="Fe-S_Ferredoxin"/>
</dbReference>
<feature type="binding site" evidence="6">
    <location>
        <position position="47"/>
    </location>
    <ligand>
        <name>[4Fe-4S] cluster</name>
        <dbReference type="ChEBI" id="CHEBI:49883"/>
        <label>1</label>
    </ligand>
</feature>
<name>A0ABX1TUS1_9PROT</name>
<feature type="binding site" evidence="6">
    <location>
        <position position="69"/>
    </location>
    <ligand>
        <name>[4Fe-4S] cluster</name>
        <dbReference type="ChEBI" id="CHEBI:49883"/>
        <label>2</label>
    </ligand>
</feature>
<feature type="binding site" evidence="6">
    <location>
        <position position="37"/>
    </location>
    <ligand>
        <name>[4Fe-4S] cluster</name>
        <dbReference type="ChEBI" id="CHEBI:49883"/>
        <label>1</label>
    </ligand>
</feature>
<feature type="binding site" evidence="6">
    <location>
        <position position="72"/>
    </location>
    <ligand>
        <name>[4Fe-4S] cluster</name>
        <dbReference type="ChEBI" id="CHEBI:49883"/>
        <label>2</label>
    </ligand>
</feature>
<dbReference type="Pfam" id="PF12838">
    <property type="entry name" value="Fer4_7"/>
    <property type="match status" value="1"/>
</dbReference>
<dbReference type="PANTHER" id="PTHR43687">
    <property type="entry name" value="ADENYLYLSULFATE REDUCTASE, BETA SUBUNIT"/>
    <property type="match status" value="1"/>
</dbReference>
<comment type="function">
    <text evidence="6">Could be involved in the maturation of NapA, the catalytic subunit of the periplasmic nitrate reductase, before its export into the periplasm.</text>
</comment>
<gene>
    <name evidence="6 8" type="primary">napF</name>
    <name evidence="8" type="ORF">E4Q23_09425</name>
</gene>
<comment type="cofactor">
    <cofactor evidence="6">
        <name>[4Fe-4S] cluster</name>
        <dbReference type="ChEBI" id="CHEBI:49883"/>
    </cofactor>
</comment>
<dbReference type="InterPro" id="IPR017900">
    <property type="entry name" value="4Fe4S_Fe_S_CS"/>
</dbReference>
<comment type="similarity">
    <text evidence="6">Belongs to the NapF family.</text>
</comment>
<dbReference type="PANTHER" id="PTHR43687:SF1">
    <property type="entry name" value="FERREDOXIN III"/>
    <property type="match status" value="1"/>
</dbReference>
<dbReference type="CDD" id="cd10564">
    <property type="entry name" value="NapF_like"/>
    <property type="match status" value="1"/>
</dbReference>
<evidence type="ECO:0000256" key="2">
    <source>
        <dbReference type="ARBA" id="ARBA00022723"/>
    </source>
</evidence>
<sequence>MSEPSSRRNFLRGRFSRRPAALRPPWALAEAAFLEACTRCTDCQSVCPTGIISNSDSGYPVLDFSRGECSFCAACVDACSSGALQRAAAQPPWSLRAAIGEHCLAAKQIECRICGDYCLVGAIRFVPRVGGVSLPVVDTARCTGCAACFAPCPTQAIRIREIDDKT</sequence>
<feature type="binding site" evidence="6">
    <location>
        <position position="79"/>
    </location>
    <ligand>
        <name>[4Fe-4S] cluster</name>
        <dbReference type="ChEBI" id="CHEBI:49883"/>
        <label>2</label>
    </ligand>
</feature>
<keyword evidence="6" id="KW-0963">Cytoplasm</keyword>